<reference evidence="3" key="2">
    <citation type="submission" date="2024-01" db="EMBL/GenBank/DDBJ databases">
        <title>Roseobacter fucihabitans sp. nov., isolated from the brown alga Fucus spiralis.</title>
        <authorList>
            <person name="Hahnke S."/>
            <person name="Berger M."/>
            <person name="Schlingloff A."/>
            <person name="Athale I."/>
            <person name="Neumann-Schaal M."/>
            <person name="Adenaya A."/>
            <person name="Poehlein A."/>
            <person name="Daniel R."/>
            <person name="Pertersen J."/>
            <person name="Brinkhoff T."/>
        </authorList>
    </citation>
    <scope>NUCLEOTIDE SEQUENCE [LARGE SCALE GENOMIC DNA]</scope>
    <source>
        <strain evidence="3">B14</strain>
    </source>
</reference>
<protein>
    <recommendedName>
        <fullName evidence="1">Integrase catalytic domain-containing protein</fullName>
    </recommendedName>
</protein>
<name>A0ABZ2BUM3_9RHOB</name>
<keyword evidence="3" id="KW-1185">Reference proteome</keyword>
<dbReference type="InterPro" id="IPR001584">
    <property type="entry name" value="Integrase_cat-core"/>
</dbReference>
<reference evidence="2 3" key="1">
    <citation type="submission" date="2015-07" db="EMBL/GenBank/DDBJ databases">
        <authorList>
            <person name="Voget S."/>
            <person name="Dogs M."/>
            <person name="Brinkhoff T.H."/>
            <person name="Daniel R."/>
        </authorList>
    </citation>
    <scope>NUCLEOTIDE SEQUENCE [LARGE SCALE GENOMIC DNA]</scope>
    <source>
        <strain evidence="2 3">B14</strain>
    </source>
</reference>
<evidence type="ECO:0000313" key="2">
    <source>
        <dbReference type="EMBL" id="WVX49756.1"/>
    </source>
</evidence>
<feature type="domain" description="Integrase catalytic" evidence="1">
    <location>
        <begin position="5"/>
        <end position="78"/>
    </location>
</feature>
<accession>A0ABZ2BUM3</accession>
<dbReference type="EMBL" id="CP143423">
    <property type="protein sequence ID" value="WVX49756.1"/>
    <property type="molecule type" value="Genomic_DNA"/>
</dbReference>
<evidence type="ECO:0000259" key="1">
    <source>
        <dbReference type="Pfam" id="PF00665"/>
    </source>
</evidence>
<evidence type="ECO:0000313" key="3">
    <source>
        <dbReference type="Proteomes" id="UP001318682"/>
    </source>
</evidence>
<dbReference type="PANTHER" id="PTHR47515:SF1">
    <property type="entry name" value="BLR2054 PROTEIN"/>
    <property type="match status" value="1"/>
</dbReference>
<sequence>MAIPQGPNQRWSLDFVSDSLSCGRRFRILNVIDDFSRECLAAVVDTSLSGDSVARELDRIAEMRGYATLEGMVRHHLDPLSARRAWKSQDAGLPDVPWLAATDFLIGDDIREMARQAQAIKITPQRLEDAQIAQIVAFLESLTESALHTPPFGVPVWFTP</sequence>
<dbReference type="InterPro" id="IPR012337">
    <property type="entry name" value="RNaseH-like_sf"/>
</dbReference>
<dbReference type="InterPro" id="IPR036397">
    <property type="entry name" value="RNaseH_sf"/>
</dbReference>
<proteinExistence type="predicted"/>
<dbReference type="PANTHER" id="PTHR47515">
    <property type="entry name" value="LOW CALCIUM RESPONSE LOCUS PROTEIN T"/>
    <property type="match status" value="1"/>
</dbReference>
<dbReference type="Gene3D" id="3.30.420.10">
    <property type="entry name" value="Ribonuclease H-like superfamily/Ribonuclease H"/>
    <property type="match status" value="1"/>
</dbReference>
<gene>
    <name evidence="2" type="ORF">ROLI_028510</name>
</gene>
<dbReference type="Proteomes" id="UP001318682">
    <property type="component" value="Chromosome"/>
</dbReference>
<organism evidence="2 3">
    <name type="scientific">Roseobacter fucihabitans</name>
    <dbReference type="NCBI Taxonomy" id="1537242"/>
    <lineage>
        <taxon>Bacteria</taxon>
        <taxon>Pseudomonadati</taxon>
        <taxon>Pseudomonadota</taxon>
        <taxon>Alphaproteobacteria</taxon>
        <taxon>Rhodobacterales</taxon>
        <taxon>Roseobacteraceae</taxon>
        <taxon>Roseobacter</taxon>
    </lineage>
</organism>
<dbReference type="Pfam" id="PF00665">
    <property type="entry name" value="rve"/>
    <property type="match status" value="1"/>
</dbReference>
<dbReference type="SUPFAM" id="SSF53098">
    <property type="entry name" value="Ribonuclease H-like"/>
    <property type="match status" value="1"/>
</dbReference>